<dbReference type="PANTHER" id="PTHR46807">
    <property type="entry name" value="TRANSCRIPTION FACTOR PIF3"/>
    <property type="match status" value="1"/>
</dbReference>
<dbReference type="PROSITE" id="PS50888">
    <property type="entry name" value="BHLH"/>
    <property type="match status" value="1"/>
</dbReference>
<dbReference type="GO" id="GO:0010017">
    <property type="term" value="P:red or far-red light signaling pathway"/>
    <property type="evidence" value="ECO:0007669"/>
    <property type="project" value="UniProtKB-ARBA"/>
</dbReference>
<evidence type="ECO:0000256" key="4">
    <source>
        <dbReference type="ARBA" id="ARBA00023242"/>
    </source>
</evidence>
<sequence length="819" mass="87984">MPFSELLRMTKGKLEPSQQRATTSSTDLSFGHGNDLVELVWENGQITMQGQSSRTRKTTPNFSTNNTFSSSTTNNNRDGGGNAATTTSKLGKVGTIDSILNDFIPSVPSTEMGGLNHDDDEMVPWLNYSVDESLHHDDYCSEFLPELSGVTAHELPTTSTFGSFDKRSSFNQISRDPHISPAHDVTSSEHGNSIKVSSSGCEPSRPKSSNLYPFPLQQSSKLNPSSRSGVSDIFTSTGNSVPVSSSAGDFATTKMSKQQNLGSQQNSNFGFINFSHFSRPAALAKTNLQKVGAFPNNAGMSSIERIGSGKNNGSAASNGSHSQATFVDLSSGFPKEMNFGSQHLLEPNKVHSGSLAAKPVEKPTPVEPSEDVHQQDAFKKDKSPRQVPSTCAAIGMQDCEKTIEPVVASSSVCSGNSVERASNDPKHDLKRKCRETDESEYPSEDVEEESVGVRKAAPARAGSKRSRAAEVHNLSERRRRDRINEKMRALQELIPNCNKVDKASMLDEAIEYLKTLQLQVQIMSMGTGLCMPPMMLPTGMQHMHPAHMAHFSHLGVGMGMGMGFGMGMLDINGTASCPIIPVPPLQRSHIPGPPLSGPNALRGMVGSNLPPFGLPAQGFPMPIPRAPLMPLPRGPPINPSIGQVSPAGGGSVAVPDSGTASGSKDLMQNVNPQLMCNTDANDSIQPSSEATKQGVEQSTAAQKSEQPPDLILGDNGCVRGNQTNALSDNYLETEIVVEQFPYKLLKSMEMQSLEEQSVEKNGATMSCTDFAWEARSVDLFCTLDKSVTNTCALSPLLSTLYHVDCVRYTSANLLFPTPS</sequence>
<feature type="region of interest" description="Disordered" evidence="5">
    <location>
        <begin position="48"/>
        <end position="86"/>
    </location>
</feature>
<keyword evidence="8" id="KW-1185">Reference proteome</keyword>
<evidence type="ECO:0000313" key="7">
    <source>
        <dbReference type="EMBL" id="KAK6915741.1"/>
    </source>
</evidence>
<feature type="compositionally biased region" description="Polar residues" evidence="5">
    <location>
        <begin position="658"/>
        <end position="705"/>
    </location>
</feature>
<dbReference type="CDD" id="cd11445">
    <property type="entry name" value="bHLH_AtPIF_like"/>
    <property type="match status" value="1"/>
</dbReference>
<feature type="region of interest" description="Disordered" evidence="5">
    <location>
        <begin position="356"/>
        <end position="386"/>
    </location>
</feature>
<dbReference type="SUPFAM" id="SSF47459">
    <property type="entry name" value="HLH, helix-loop-helix DNA-binding domain"/>
    <property type="match status" value="1"/>
</dbReference>
<feature type="region of interest" description="Disordered" evidence="5">
    <location>
        <begin position="625"/>
        <end position="716"/>
    </location>
</feature>
<accession>A0AAN8UPV4</accession>
<organism evidence="7 8">
    <name type="scientific">Dillenia turbinata</name>
    <dbReference type="NCBI Taxonomy" id="194707"/>
    <lineage>
        <taxon>Eukaryota</taxon>
        <taxon>Viridiplantae</taxon>
        <taxon>Streptophyta</taxon>
        <taxon>Embryophyta</taxon>
        <taxon>Tracheophyta</taxon>
        <taxon>Spermatophyta</taxon>
        <taxon>Magnoliopsida</taxon>
        <taxon>eudicotyledons</taxon>
        <taxon>Gunneridae</taxon>
        <taxon>Pentapetalae</taxon>
        <taxon>Dilleniales</taxon>
        <taxon>Dilleniaceae</taxon>
        <taxon>Dillenia</taxon>
    </lineage>
</organism>
<feature type="compositionally biased region" description="Polar residues" evidence="5">
    <location>
        <begin position="188"/>
        <end position="229"/>
    </location>
</feature>
<feature type="compositionally biased region" description="Polar residues" evidence="5">
    <location>
        <begin position="410"/>
        <end position="420"/>
    </location>
</feature>
<reference evidence="7 8" key="1">
    <citation type="submission" date="2023-12" db="EMBL/GenBank/DDBJ databases">
        <title>A high-quality genome assembly for Dillenia turbinata (Dilleniales).</title>
        <authorList>
            <person name="Chanderbali A."/>
        </authorList>
    </citation>
    <scope>NUCLEOTIDE SEQUENCE [LARGE SCALE GENOMIC DNA]</scope>
    <source>
        <strain evidence="7">LSX21</strain>
        <tissue evidence="7">Leaf</tissue>
    </source>
</reference>
<feature type="compositionally biased region" description="Acidic residues" evidence="5">
    <location>
        <begin position="437"/>
        <end position="450"/>
    </location>
</feature>
<dbReference type="InterPro" id="IPR047265">
    <property type="entry name" value="PIF1-like_bHLH"/>
</dbReference>
<feature type="compositionally biased region" description="Basic and acidic residues" evidence="5">
    <location>
        <begin position="467"/>
        <end position="476"/>
    </location>
</feature>
<dbReference type="SMART" id="SM00353">
    <property type="entry name" value="HLH"/>
    <property type="match status" value="1"/>
</dbReference>
<dbReference type="InterPro" id="IPR011598">
    <property type="entry name" value="bHLH_dom"/>
</dbReference>
<dbReference type="Pfam" id="PF00010">
    <property type="entry name" value="HLH"/>
    <property type="match status" value="1"/>
</dbReference>
<dbReference type="InterPro" id="IPR044273">
    <property type="entry name" value="PIF3-like"/>
</dbReference>
<feature type="region of interest" description="Disordered" evidence="5">
    <location>
        <begin position="410"/>
        <end position="476"/>
    </location>
</feature>
<dbReference type="AlphaFoldDB" id="A0AAN8UPV4"/>
<feature type="compositionally biased region" description="Low complexity" evidence="5">
    <location>
        <begin position="58"/>
        <end position="76"/>
    </location>
</feature>
<keyword evidence="4" id="KW-0539">Nucleus</keyword>
<feature type="compositionally biased region" description="Basic and acidic residues" evidence="5">
    <location>
        <begin position="370"/>
        <end position="384"/>
    </location>
</feature>
<feature type="compositionally biased region" description="Pro residues" evidence="5">
    <location>
        <begin position="625"/>
        <end position="638"/>
    </location>
</feature>
<evidence type="ECO:0000313" key="8">
    <source>
        <dbReference type="Proteomes" id="UP001370490"/>
    </source>
</evidence>
<gene>
    <name evidence="7" type="ORF">RJ641_020858</name>
</gene>
<dbReference type="FunFam" id="4.10.280.10:FF:000004">
    <property type="entry name" value="Basic helix-loop-helix transcription factor"/>
    <property type="match status" value="1"/>
</dbReference>
<dbReference type="Gene3D" id="4.10.280.10">
    <property type="entry name" value="Helix-loop-helix DNA-binding domain"/>
    <property type="match status" value="1"/>
</dbReference>
<evidence type="ECO:0000256" key="5">
    <source>
        <dbReference type="SAM" id="MobiDB-lite"/>
    </source>
</evidence>
<dbReference type="GO" id="GO:0046983">
    <property type="term" value="F:protein dimerization activity"/>
    <property type="evidence" value="ECO:0007669"/>
    <property type="project" value="InterPro"/>
</dbReference>
<feature type="region of interest" description="Disordered" evidence="5">
    <location>
        <begin position="1"/>
        <end position="29"/>
    </location>
</feature>
<evidence type="ECO:0000256" key="1">
    <source>
        <dbReference type="ARBA" id="ARBA00004123"/>
    </source>
</evidence>
<dbReference type="GO" id="GO:0003700">
    <property type="term" value="F:DNA-binding transcription factor activity"/>
    <property type="evidence" value="ECO:0007669"/>
    <property type="project" value="InterPro"/>
</dbReference>
<dbReference type="EMBL" id="JBAMMX010000025">
    <property type="protein sequence ID" value="KAK6915741.1"/>
    <property type="molecule type" value="Genomic_DNA"/>
</dbReference>
<dbReference type="GO" id="GO:0005634">
    <property type="term" value="C:nucleus"/>
    <property type="evidence" value="ECO:0007669"/>
    <property type="project" value="UniProtKB-SubCell"/>
</dbReference>
<dbReference type="PANTHER" id="PTHR46807:SF1">
    <property type="entry name" value="TRANSCRIPTION FACTOR PIF3"/>
    <property type="match status" value="1"/>
</dbReference>
<feature type="region of interest" description="Disordered" evidence="5">
    <location>
        <begin position="172"/>
        <end position="229"/>
    </location>
</feature>
<keyword evidence="3" id="KW-0804">Transcription</keyword>
<evidence type="ECO:0000256" key="2">
    <source>
        <dbReference type="ARBA" id="ARBA00023015"/>
    </source>
</evidence>
<evidence type="ECO:0000256" key="3">
    <source>
        <dbReference type="ARBA" id="ARBA00023163"/>
    </source>
</evidence>
<feature type="compositionally biased region" description="Polar residues" evidence="5">
    <location>
        <begin position="16"/>
        <end position="28"/>
    </location>
</feature>
<dbReference type="Proteomes" id="UP001370490">
    <property type="component" value="Unassembled WGS sequence"/>
</dbReference>
<evidence type="ECO:0000259" key="6">
    <source>
        <dbReference type="PROSITE" id="PS50888"/>
    </source>
</evidence>
<keyword evidence="2" id="KW-0805">Transcription regulation</keyword>
<name>A0AAN8UPV4_9MAGN</name>
<protein>
    <submittedName>
        <fullName evidence="7">Myc-type, basic helix-loop-helix (BHLH) domain</fullName>
    </submittedName>
</protein>
<dbReference type="InterPro" id="IPR036638">
    <property type="entry name" value="HLH_DNA-bd_sf"/>
</dbReference>
<proteinExistence type="predicted"/>
<comment type="subcellular location">
    <subcellularLocation>
        <location evidence="1">Nucleus</location>
    </subcellularLocation>
</comment>
<feature type="domain" description="BHLH" evidence="6">
    <location>
        <begin position="467"/>
        <end position="516"/>
    </location>
</feature>
<comment type="caution">
    <text evidence="7">The sequence shown here is derived from an EMBL/GenBank/DDBJ whole genome shotgun (WGS) entry which is preliminary data.</text>
</comment>